<dbReference type="EMBL" id="LNZH02000090">
    <property type="protein sequence ID" value="OCB91400.1"/>
    <property type="molecule type" value="Genomic_DNA"/>
</dbReference>
<dbReference type="Proteomes" id="UP000757232">
    <property type="component" value="Unassembled WGS sequence"/>
</dbReference>
<evidence type="ECO:0000256" key="1">
    <source>
        <dbReference type="SAM" id="MobiDB-lite"/>
    </source>
</evidence>
<evidence type="ECO:0000313" key="2">
    <source>
        <dbReference type="EMBL" id="OCB91400.1"/>
    </source>
</evidence>
<comment type="caution">
    <text evidence="2">The sequence shown here is derived from an EMBL/GenBank/DDBJ whole genome shotgun (WGS) entry which is preliminary data.</text>
</comment>
<feature type="compositionally biased region" description="Basic residues" evidence="1">
    <location>
        <begin position="116"/>
        <end position="125"/>
    </location>
</feature>
<sequence length="462" mass="50065">MTNSMIVNSAVGSGRAALLARTVTPAHMSPAVPDDDEIVYPVSSQSSDASTSPDFTEDKQANPVNIRHQDHYIENNDSTNNARGHSNSVPFQADFVLERGDAGSRKWTPLPSAQRLRPRGRGHRATKSEPPLPTPTAPREPKTKLQPVKESWADDVNGLEEQMNRVRIDGTPARLRSRPVTEASHIVQSSTPSPREQRSQKKQKRGRKARGASVPGTLLPANNPGTTIHTAARSYPSPDLSPDTSPSPTKLITPGKSAIADSGSPDKKKPKKGKNKNRTKKNDATPQLAQSAPSTAPSTPRGLGMRSIVDDVSENGDVVLPPQSLLVQQTTEADRLLGIAYEEAVKFMNAFIENPDYYTSRASRLTFLQALIVELGIVSTAGPERTLPGSLSAAKALLKSHAFLNVKDYLALREQGLDALRSAMRPSRGALVRDLRGKNGRKAKLNWVKETGLNVLLVSCQY</sequence>
<dbReference type="AlphaFoldDB" id="A0A9Q5I4S7"/>
<accession>A0A9Q5I4S7</accession>
<reference evidence="2" key="1">
    <citation type="submission" date="2016-06" db="EMBL/GenBank/DDBJ databases">
        <title>Draft Genome sequence of the fungus Inonotus baumii.</title>
        <authorList>
            <person name="Zhu H."/>
            <person name="Lin W."/>
        </authorList>
    </citation>
    <scope>NUCLEOTIDE SEQUENCE</scope>
    <source>
        <strain evidence="2">821</strain>
    </source>
</reference>
<feature type="compositionally biased region" description="Low complexity" evidence="1">
    <location>
        <begin position="234"/>
        <end position="249"/>
    </location>
</feature>
<organism evidence="2 3">
    <name type="scientific">Sanghuangporus baumii</name>
    <name type="common">Phellinus baumii</name>
    <dbReference type="NCBI Taxonomy" id="108892"/>
    <lineage>
        <taxon>Eukaryota</taxon>
        <taxon>Fungi</taxon>
        <taxon>Dikarya</taxon>
        <taxon>Basidiomycota</taxon>
        <taxon>Agaricomycotina</taxon>
        <taxon>Agaricomycetes</taxon>
        <taxon>Hymenochaetales</taxon>
        <taxon>Hymenochaetaceae</taxon>
        <taxon>Sanghuangporus</taxon>
    </lineage>
</organism>
<feature type="region of interest" description="Disordered" evidence="1">
    <location>
        <begin position="166"/>
        <end position="306"/>
    </location>
</feature>
<dbReference type="OrthoDB" id="2596481at2759"/>
<feature type="compositionally biased region" description="Basic residues" evidence="1">
    <location>
        <begin position="200"/>
        <end position="210"/>
    </location>
</feature>
<proteinExistence type="predicted"/>
<feature type="compositionally biased region" description="Basic residues" evidence="1">
    <location>
        <begin position="268"/>
        <end position="279"/>
    </location>
</feature>
<protein>
    <submittedName>
        <fullName evidence="2">Uncharacterized protein</fullName>
    </submittedName>
</protein>
<feature type="region of interest" description="Disordered" evidence="1">
    <location>
        <begin position="28"/>
        <end position="68"/>
    </location>
</feature>
<feature type="compositionally biased region" description="Polar residues" evidence="1">
    <location>
        <begin position="284"/>
        <end position="298"/>
    </location>
</feature>
<feature type="compositionally biased region" description="Low complexity" evidence="1">
    <location>
        <begin position="43"/>
        <end position="52"/>
    </location>
</feature>
<evidence type="ECO:0000313" key="3">
    <source>
        <dbReference type="Proteomes" id="UP000757232"/>
    </source>
</evidence>
<gene>
    <name evidence="2" type="ORF">A7U60_g1354</name>
</gene>
<name>A0A9Q5I4S7_SANBA</name>
<feature type="region of interest" description="Disordered" evidence="1">
    <location>
        <begin position="102"/>
        <end position="150"/>
    </location>
</feature>
<keyword evidence="3" id="KW-1185">Reference proteome</keyword>